<dbReference type="EMBL" id="NFKK01000005">
    <property type="protein sequence ID" value="OUP53185.1"/>
    <property type="molecule type" value="Genomic_DNA"/>
</dbReference>
<gene>
    <name evidence="1" type="ORF">B5F17_06325</name>
</gene>
<comment type="caution">
    <text evidence="1">The sequence shown here is derived from an EMBL/GenBank/DDBJ whole genome shotgun (WGS) entry which is preliminary data.</text>
</comment>
<accession>A0A1Y4L8X9</accession>
<dbReference type="Pfam" id="PF08282">
    <property type="entry name" value="Hydrolase_3"/>
    <property type="match status" value="1"/>
</dbReference>
<dbReference type="SUPFAM" id="SSF56784">
    <property type="entry name" value="HAD-like"/>
    <property type="match status" value="1"/>
</dbReference>
<dbReference type="AlphaFoldDB" id="A0A1Y4L8X9"/>
<dbReference type="GO" id="GO:0016791">
    <property type="term" value="F:phosphatase activity"/>
    <property type="evidence" value="ECO:0007669"/>
    <property type="project" value="TreeGrafter"/>
</dbReference>
<dbReference type="InterPro" id="IPR036412">
    <property type="entry name" value="HAD-like_sf"/>
</dbReference>
<evidence type="ECO:0000313" key="1">
    <source>
        <dbReference type="EMBL" id="OUP53185.1"/>
    </source>
</evidence>
<dbReference type="InterPro" id="IPR000150">
    <property type="entry name" value="Cof"/>
</dbReference>
<dbReference type="PANTHER" id="PTHR10000">
    <property type="entry name" value="PHOSPHOSERINE PHOSPHATASE"/>
    <property type="match status" value="1"/>
</dbReference>
<proteinExistence type="predicted"/>
<dbReference type="Proteomes" id="UP000195897">
    <property type="component" value="Unassembled WGS sequence"/>
</dbReference>
<dbReference type="CDD" id="cd07516">
    <property type="entry name" value="HAD_Pase"/>
    <property type="match status" value="1"/>
</dbReference>
<dbReference type="Gene3D" id="3.40.50.1000">
    <property type="entry name" value="HAD superfamily/HAD-like"/>
    <property type="match status" value="1"/>
</dbReference>
<dbReference type="NCBIfam" id="TIGR00099">
    <property type="entry name" value="Cof-subfamily"/>
    <property type="match status" value="1"/>
</dbReference>
<dbReference type="PROSITE" id="PS01229">
    <property type="entry name" value="COF_2"/>
    <property type="match status" value="1"/>
</dbReference>
<dbReference type="PANTHER" id="PTHR10000:SF8">
    <property type="entry name" value="HAD SUPERFAMILY HYDROLASE-LIKE, TYPE 3"/>
    <property type="match status" value="1"/>
</dbReference>
<sequence length="271" mass="29855">MKLIAVDLDGTLLNHDKEILEGSRKAIAKATEAGIRVVVASGRSNLEAQGFVKDTACDRWLICSNGAVIVDRMTGERHKVWQIPRETAAETVRRGEECGLRMFLYVDDEIWMTNDTYEQIFSKMRGFQVPGSMLHLTDDLVGDVASCGGVVTKLMGWSMDADKKRRAKEWMSELPGLTFTSSGPDNFEIMAEGAGKGEAIRWLAQELGISMDETAAIGDSDNDLNMLHAVRHPIAMGNASDHVKEQVEFVTGTCNTDGIERAIAWVMEQDA</sequence>
<dbReference type="Gene3D" id="3.30.1240.10">
    <property type="match status" value="1"/>
</dbReference>
<dbReference type="GO" id="GO:0005829">
    <property type="term" value="C:cytosol"/>
    <property type="evidence" value="ECO:0007669"/>
    <property type="project" value="TreeGrafter"/>
</dbReference>
<protein>
    <recommendedName>
        <fullName evidence="3">Hydrolase</fullName>
    </recommendedName>
</protein>
<dbReference type="NCBIfam" id="TIGR01484">
    <property type="entry name" value="HAD-SF-IIB"/>
    <property type="match status" value="1"/>
</dbReference>
<name>A0A1Y4L8X9_9FIRM</name>
<organism evidence="1 2">
    <name type="scientific">Butyricicoccus pullicaecorum</name>
    <dbReference type="NCBI Taxonomy" id="501571"/>
    <lineage>
        <taxon>Bacteria</taxon>
        <taxon>Bacillati</taxon>
        <taxon>Bacillota</taxon>
        <taxon>Clostridia</taxon>
        <taxon>Eubacteriales</taxon>
        <taxon>Butyricicoccaceae</taxon>
        <taxon>Butyricicoccus</taxon>
    </lineage>
</organism>
<dbReference type="GO" id="GO:0000287">
    <property type="term" value="F:magnesium ion binding"/>
    <property type="evidence" value="ECO:0007669"/>
    <property type="project" value="TreeGrafter"/>
</dbReference>
<dbReference type="SFLD" id="SFLDG01140">
    <property type="entry name" value="C2.B:_Phosphomannomutase_and_P"/>
    <property type="match status" value="1"/>
</dbReference>
<reference evidence="2" key="1">
    <citation type="submission" date="2017-04" db="EMBL/GenBank/DDBJ databases">
        <title>Function of individual gut microbiota members based on whole genome sequencing of pure cultures obtained from chicken caecum.</title>
        <authorList>
            <person name="Medvecky M."/>
            <person name="Cejkova D."/>
            <person name="Polansky O."/>
            <person name="Karasova D."/>
            <person name="Kubasova T."/>
            <person name="Cizek A."/>
            <person name="Rychlik I."/>
        </authorList>
    </citation>
    <scope>NUCLEOTIDE SEQUENCE [LARGE SCALE GENOMIC DNA]</scope>
    <source>
        <strain evidence="2">An180</strain>
    </source>
</reference>
<dbReference type="InterPro" id="IPR006379">
    <property type="entry name" value="HAD-SF_hydro_IIB"/>
</dbReference>
<dbReference type="InterPro" id="IPR023214">
    <property type="entry name" value="HAD_sf"/>
</dbReference>
<dbReference type="PROSITE" id="PS01228">
    <property type="entry name" value="COF_1"/>
    <property type="match status" value="1"/>
</dbReference>
<dbReference type="SFLD" id="SFLDS00003">
    <property type="entry name" value="Haloacid_Dehalogenase"/>
    <property type="match status" value="1"/>
</dbReference>
<evidence type="ECO:0008006" key="3">
    <source>
        <dbReference type="Google" id="ProtNLM"/>
    </source>
</evidence>
<dbReference type="RefSeq" id="WP_087372018.1">
    <property type="nucleotide sequence ID" value="NZ_NFKK01000005.1"/>
</dbReference>
<evidence type="ECO:0000313" key="2">
    <source>
        <dbReference type="Proteomes" id="UP000195897"/>
    </source>
</evidence>